<organism evidence="1 2">
    <name type="scientific">Mesorhizobium plurifarium</name>
    <dbReference type="NCBI Taxonomy" id="69974"/>
    <lineage>
        <taxon>Bacteria</taxon>
        <taxon>Pseudomonadati</taxon>
        <taxon>Pseudomonadota</taxon>
        <taxon>Alphaproteobacteria</taxon>
        <taxon>Hyphomicrobiales</taxon>
        <taxon>Phyllobacteriaceae</taxon>
        <taxon>Mesorhizobium</taxon>
    </lineage>
</organism>
<evidence type="ECO:0000313" key="2">
    <source>
        <dbReference type="Proteomes" id="UP000046122"/>
    </source>
</evidence>
<dbReference type="AlphaFoldDB" id="A0A090GC82"/>
<accession>A0A090GC82</accession>
<dbReference type="Proteomes" id="UP000046122">
    <property type="component" value="Unassembled WGS sequence"/>
</dbReference>
<evidence type="ECO:0000313" key="1">
    <source>
        <dbReference type="EMBL" id="CDX57198.1"/>
    </source>
</evidence>
<protein>
    <submittedName>
        <fullName evidence="1">Uncharacterized protein</fullName>
    </submittedName>
</protein>
<sequence length="84" mass="9956">MTRALYITEYEKQGKTVGYHKDWLNQSLKKALDAKRELVIPDYNQIKRIESDGCDPFPAGRGGLEPERRHHRRNYHGRLRCRFA</sequence>
<name>A0A090GC82_MESPL</name>
<dbReference type="EMBL" id="CCNE01000019">
    <property type="protein sequence ID" value="CDX57198.1"/>
    <property type="molecule type" value="Genomic_DNA"/>
</dbReference>
<gene>
    <name evidence="1" type="ORF">MPL3365_260030</name>
</gene>
<proteinExistence type="predicted"/>
<reference evidence="1 2" key="1">
    <citation type="submission" date="2014-08" db="EMBL/GenBank/DDBJ databases">
        <authorList>
            <person name="Moulin Lionel"/>
        </authorList>
    </citation>
    <scope>NUCLEOTIDE SEQUENCE [LARGE SCALE GENOMIC DNA]</scope>
</reference>